<reference evidence="3" key="1">
    <citation type="journal article" date="2023" name="Mol. Phylogenet. Evol.">
        <title>Genome-scale phylogeny and comparative genomics of the fungal order Sordariales.</title>
        <authorList>
            <person name="Hensen N."/>
            <person name="Bonometti L."/>
            <person name="Westerberg I."/>
            <person name="Brannstrom I.O."/>
            <person name="Guillou S."/>
            <person name="Cros-Aarteil S."/>
            <person name="Calhoun S."/>
            <person name="Haridas S."/>
            <person name="Kuo A."/>
            <person name="Mondo S."/>
            <person name="Pangilinan J."/>
            <person name="Riley R."/>
            <person name="LaButti K."/>
            <person name="Andreopoulos B."/>
            <person name="Lipzen A."/>
            <person name="Chen C."/>
            <person name="Yan M."/>
            <person name="Daum C."/>
            <person name="Ng V."/>
            <person name="Clum A."/>
            <person name="Steindorff A."/>
            <person name="Ohm R.A."/>
            <person name="Martin F."/>
            <person name="Silar P."/>
            <person name="Natvig D.O."/>
            <person name="Lalanne C."/>
            <person name="Gautier V."/>
            <person name="Ament-Velasquez S.L."/>
            <person name="Kruys A."/>
            <person name="Hutchinson M.I."/>
            <person name="Powell A.J."/>
            <person name="Barry K."/>
            <person name="Miller A.N."/>
            <person name="Grigoriev I.V."/>
            <person name="Debuchy R."/>
            <person name="Gladieux P."/>
            <person name="Hiltunen Thoren M."/>
            <person name="Johannesson H."/>
        </authorList>
    </citation>
    <scope>NUCLEOTIDE SEQUENCE</scope>
    <source>
        <strain evidence="3">FGSC 1904</strain>
    </source>
</reference>
<gene>
    <name evidence="3" type="ORF">B0T20DRAFT_508449</name>
</gene>
<dbReference type="Proteomes" id="UP001281003">
    <property type="component" value="Unassembled WGS sequence"/>
</dbReference>
<evidence type="ECO:0000313" key="3">
    <source>
        <dbReference type="EMBL" id="KAK3397339.1"/>
    </source>
</evidence>
<keyword evidence="2" id="KW-1133">Transmembrane helix</keyword>
<comment type="caution">
    <text evidence="3">The sequence shown here is derived from an EMBL/GenBank/DDBJ whole genome shotgun (WGS) entry which is preliminary data.</text>
</comment>
<name>A0AAE0PCD7_SORBR</name>
<keyword evidence="4" id="KW-1185">Reference proteome</keyword>
<dbReference type="AlphaFoldDB" id="A0AAE0PCD7"/>
<evidence type="ECO:0000256" key="1">
    <source>
        <dbReference type="SAM" id="MobiDB-lite"/>
    </source>
</evidence>
<evidence type="ECO:0000256" key="2">
    <source>
        <dbReference type="SAM" id="Phobius"/>
    </source>
</evidence>
<sequence length="114" mass="12800">VPQGARSFFLVTSAFVARFLSFCSFPLLFFLLRRSHHHKDLKHTINGPVPPSILPLYLPTAASLRHITLRTKLDKAWEPTPLTKWTTAARTHTSAQSHYAVPSQGPQQEVRLSG</sequence>
<protein>
    <submittedName>
        <fullName evidence="3">Uncharacterized protein</fullName>
    </submittedName>
</protein>
<proteinExistence type="predicted"/>
<feature type="non-terminal residue" evidence="3">
    <location>
        <position position="1"/>
    </location>
</feature>
<feature type="region of interest" description="Disordered" evidence="1">
    <location>
        <begin position="94"/>
        <end position="114"/>
    </location>
</feature>
<evidence type="ECO:0000313" key="4">
    <source>
        <dbReference type="Proteomes" id="UP001281003"/>
    </source>
</evidence>
<accession>A0AAE0PCD7</accession>
<feature type="transmembrane region" description="Helical" evidence="2">
    <location>
        <begin position="6"/>
        <end position="32"/>
    </location>
</feature>
<dbReference type="EMBL" id="JAUTDP010000008">
    <property type="protein sequence ID" value="KAK3397339.1"/>
    <property type="molecule type" value="Genomic_DNA"/>
</dbReference>
<keyword evidence="2" id="KW-0472">Membrane</keyword>
<keyword evidence="2" id="KW-0812">Transmembrane</keyword>
<reference evidence="3" key="2">
    <citation type="submission" date="2023-07" db="EMBL/GenBank/DDBJ databases">
        <authorList>
            <consortium name="Lawrence Berkeley National Laboratory"/>
            <person name="Haridas S."/>
            <person name="Hensen N."/>
            <person name="Bonometti L."/>
            <person name="Westerberg I."/>
            <person name="Brannstrom I.O."/>
            <person name="Guillou S."/>
            <person name="Cros-Aarteil S."/>
            <person name="Calhoun S."/>
            <person name="Kuo A."/>
            <person name="Mondo S."/>
            <person name="Pangilinan J."/>
            <person name="Riley R."/>
            <person name="LaButti K."/>
            <person name="Andreopoulos B."/>
            <person name="Lipzen A."/>
            <person name="Chen C."/>
            <person name="Yanf M."/>
            <person name="Daum C."/>
            <person name="Ng V."/>
            <person name="Clum A."/>
            <person name="Steindorff A."/>
            <person name="Ohm R."/>
            <person name="Martin F."/>
            <person name="Silar P."/>
            <person name="Natvig D."/>
            <person name="Lalanne C."/>
            <person name="Gautier V."/>
            <person name="Ament-velasquez S.L."/>
            <person name="Kruys A."/>
            <person name="Hutchinson M.I."/>
            <person name="Powell A.J."/>
            <person name="Barry K."/>
            <person name="Miller A.N."/>
            <person name="Grigoriev I.V."/>
            <person name="Debuchy R."/>
            <person name="Gladieux P."/>
            <person name="Thoren M.H."/>
            <person name="Johannesson H."/>
        </authorList>
    </citation>
    <scope>NUCLEOTIDE SEQUENCE</scope>
    <source>
        <strain evidence="3">FGSC 1904</strain>
    </source>
</reference>
<organism evidence="3 4">
    <name type="scientific">Sordaria brevicollis</name>
    <dbReference type="NCBI Taxonomy" id="83679"/>
    <lineage>
        <taxon>Eukaryota</taxon>
        <taxon>Fungi</taxon>
        <taxon>Dikarya</taxon>
        <taxon>Ascomycota</taxon>
        <taxon>Pezizomycotina</taxon>
        <taxon>Sordariomycetes</taxon>
        <taxon>Sordariomycetidae</taxon>
        <taxon>Sordariales</taxon>
        <taxon>Sordariaceae</taxon>
        <taxon>Sordaria</taxon>
    </lineage>
</organism>